<proteinExistence type="predicted"/>
<evidence type="ECO:0000313" key="3">
    <source>
        <dbReference type="EMBL" id="ETL48549.1"/>
    </source>
</evidence>
<feature type="region of interest" description="Disordered" evidence="1">
    <location>
        <begin position="171"/>
        <end position="196"/>
    </location>
</feature>
<feature type="compositionally biased region" description="Basic and acidic residues" evidence="1">
    <location>
        <begin position="53"/>
        <end position="64"/>
    </location>
</feature>
<evidence type="ECO:0000313" key="2">
    <source>
        <dbReference type="EMBL" id="ETK95154.1"/>
    </source>
</evidence>
<reference evidence="2" key="1">
    <citation type="submission" date="2013-11" db="EMBL/GenBank/DDBJ databases">
        <title>The Genome Sequence of Phytophthora parasitica CJ02B3.</title>
        <authorList>
            <consortium name="The Broad Institute Genomics Platform"/>
            <person name="Russ C."/>
            <person name="Tyler B."/>
            <person name="Panabieres F."/>
            <person name="Shan W."/>
            <person name="Tripathy S."/>
            <person name="Grunwald N."/>
            <person name="Machado M."/>
            <person name="Johnson C.S."/>
            <person name="Arredondo F."/>
            <person name="Hong C."/>
            <person name="Coffey M."/>
            <person name="Young S.K."/>
            <person name="Zeng Q."/>
            <person name="Gargeya S."/>
            <person name="Fitzgerald M."/>
            <person name="Abouelleil A."/>
            <person name="Alvarado L."/>
            <person name="Chapman S.B."/>
            <person name="Gainer-Dewar J."/>
            <person name="Goldberg J."/>
            <person name="Griggs A."/>
            <person name="Gujja S."/>
            <person name="Hansen M."/>
            <person name="Howarth C."/>
            <person name="Imamovic A."/>
            <person name="Ireland A."/>
            <person name="Larimer J."/>
            <person name="McCowan C."/>
            <person name="Murphy C."/>
            <person name="Pearson M."/>
            <person name="Poon T.W."/>
            <person name="Priest M."/>
            <person name="Roberts A."/>
            <person name="Saif S."/>
            <person name="Shea T."/>
            <person name="Sykes S."/>
            <person name="Wortman J."/>
            <person name="Nusbaum C."/>
            <person name="Birren B."/>
        </authorList>
    </citation>
    <scope>NUCLEOTIDE SEQUENCE [LARGE SCALE GENOMIC DNA]</scope>
    <source>
        <strain evidence="2">CJ02B3</strain>
    </source>
</reference>
<reference evidence="3 4" key="2">
    <citation type="submission" date="2013-11" db="EMBL/GenBank/DDBJ databases">
        <title>The Genome Sequence of Phytophthora parasitica CJ05E6.</title>
        <authorList>
            <consortium name="The Broad Institute Genomics Platform"/>
            <person name="Russ C."/>
            <person name="Tyler B."/>
            <person name="Panabieres F."/>
            <person name="Shan W."/>
            <person name="Tripathy S."/>
            <person name="Grunwald N."/>
            <person name="Machado M."/>
            <person name="Johnson C.S."/>
            <person name="Arredondo F."/>
            <person name="Hong C."/>
            <person name="Coffey M."/>
            <person name="Young S.K."/>
            <person name="Zeng Q."/>
            <person name="Gargeya S."/>
            <person name="Fitzgerald M."/>
            <person name="Abouelleil A."/>
            <person name="Alvarado L."/>
            <person name="Chapman S.B."/>
            <person name="Gainer-Dewar J."/>
            <person name="Goldberg J."/>
            <person name="Griggs A."/>
            <person name="Gujja S."/>
            <person name="Hansen M."/>
            <person name="Howarth C."/>
            <person name="Imamovic A."/>
            <person name="Ireland A."/>
            <person name="Larimer J."/>
            <person name="McCowan C."/>
            <person name="Murphy C."/>
            <person name="Pearson M."/>
            <person name="Poon T.W."/>
            <person name="Priest M."/>
            <person name="Roberts A."/>
            <person name="Saif S."/>
            <person name="Shea T."/>
            <person name="Sykes S."/>
            <person name="Wortman J."/>
            <person name="Nusbaum C."/>
            <person name="Birren B."/>
        </authorList>
    </citation>
    <scope>NUCLEOTIDE SEQUENCE [LARGE SCALE GENOMIC DNA]</scope>
    <source>
        <strain evidence="3 4">CJ05E6</strain>
    </source>
</reference>
<protein>
    <recommendedName>
        <fullName evidence="5">PiggyBac transposable element-derived protein domain-containing protein</fullName>
    </recommendedName>
</protein>
<evidence type="ECO:0000256" key="1">
    <source>
        <dbReference type="SAM" id="MobiDB-lite"/>
    </source>
</evidence>
<dbReference type="EMBL" id="KI670880">
    <property type="protein sequence ID" value="ETL48549.1"/>
    <property type="molecule type" value="Genomic_DNA"/>
</dbReference>
<dbReference type="Proteomes" id="UP000053864">
    <property type="component" value="Unassembled WGS sequence"/>
</dbReference>
<evidence type="ECO:0000313" key="4">
    <source>
        <dbReference type="Proteomes" id="UP000053864"/>
    </source>
</evidence>
<sequence length="196" mass="22520">MEREEGEPPIANTTVRQAILDDVNMLKDGEDVDAYEDFNSGRSDGEDDLEDMADPRGFLDDDIEPREYPNDADLLDEEVALVDDAFDESLGGSLDIDRIDKETLRATAWGEPCSAFESDLTSYPHLSDDGDVAESPLSIFFYYMPKSWWVHIKDEANRYRKQNIDARASRMRANQVRMHRPTTPETLQQQRRRLRA</sequence>
<accession>W2JQ37</accession>
<evidence type="ECO:0008006" key="5">
    <source>
        <dbReference type="Google" id="ProtNLM"/>
    </source>
</evidence>
<dbReference type="VEuPathDB" id="FungiDB:PPTG_19067"/>
<feature type="region of interest" description="Disordered" evidence="1">
    <location>
        <begin position="34"/>
        <end position="64"/>
    </location>
</feature>
<name>W2JQ37_PHYNI</name>
<gene>
    <name evidence="2" type="ORF">L915_01895</name>
    <name evidence="3" type="ORF">L916_01862</name>
</gene>
<dbReference type="AlphaFoldDB" id="W2JQ37"/>
<dbReference type="EMBL" id="KI684409">
    <property type="protein sequence ID" value="ETK95154.1"/>
    <property type="molecule type" value="Genomic_DNA"/>
</dbReference>
<organism evidence="3 4">
    <name type="scientific">Phytophthora nicotianae</name>
    <name type="common">Potato buckeye rot agent</name>
    <name type="synonym">Phytophthora parasitica</name>
    <dbReference type="NCBI Taxonomy" id="4792"/>
    <lineage>
        <taxon>Eukaryota</taxon>
        <taxon>Sar</taxon>
        <taxon>Stramenopiles</taxon>
        <taxon>Oomycota</taxon>
        <taxon>Peronosporomycetes</taxon>
        <taxon>Peronosporales</taxon>
        <taxon>Peronosporaceae</taxon>
        <taxon>Phytophthora</taxon>
    </lineage>
</organism>
<dbReference type="Proteomes" id="UP000053236">
    <property type="component" value="Unassembled WGS sequence"/>
</dbReference>